<dbReference type="EMBL" id="RQSP01000005">
    <property type="protein sequence ID" value="KAB5608010.1"/>
    <property type="molecule type" value="Genomic_DNA"/>
</dbReference>
<dbReference type="Gene3D" id="3.30.420.40">
    <property type="match status" value="2"/>
</dbReference>
<accession>A0A5N5RM42</accession>
<keyword evidence="4" id="KW-1185">Reference proteome</keyword>
<comment type="caution">
    <text evidence="3">The sequence shown here is derived from an EMBL/GenBank/DDBJ whole genome shotgun (WGS) entry which is preliminary data.</text>
</comment>
<dbReference type="AlphaFoldDB" id="A0A5N5RM42"/>
<organism evidence="3 4">
    <name type="scientific">Bifidobacterium jacchi</name>
    <dbReference type="NCBI Taxonomy" id="2490545"/>
    <lineage>
        <taxon>Bacteria</taxon>
        <taxon>Bacillati</taxon>
        <taxon>Actinomycetota</taxon>
        <taxon>Actinomycetes</taxon>
        <taxon>Bifidobacteriales</taxon>
        <taxon>Bifidobacteriaceae</taxon>
        <taxon>Bifidobacterium</taxon>
    </lineage>
</organism>
<protein>
    <submittedName>
        <fullName evidence="3">ROK family transcriptional regulator</fullName>
    </submittedName>
</protein>
<gene>
    <name evidence="3" type="ORF">EHS19_02495</name>
</gene>
<dbReference type="PANTHER" id="PTHR18964:SF149">
    <property type="entry name" value="BIFUNCTIONAL UDP-N-ACETYLGLUCOSAMINE 2-EPIMERASE_N-ACETYLMANNOSAMINE KINASE"/>
    <property type="match status" value="1"/>
</dbReference>
<dbReference type="SUPFAM" id="SSF53067">
    <property type="entry name" value="Actin-like ATPase domain"/>
    <property type="match status" value="2"/>
</dbReference>
<dbReference type="Pfam" id="PF00480">
    <property type="entry name" value="ROK"/>
    <property type="match status" value="1"/>
</dbReference>
<dbReference type="Gene3D" id="1.10.10.10">
    <property type="entry name" value="Winged helix-like DNA-binding domain superfamily/Winged helix DNA-binding domain"/>
    <property type="match status" value="1"/>
</dbReference>
<name>A0A5N5RM42_9BIFI</name>
<reference evidence="3 4" key="1">
    <citation type="journal article" date="2019" name="Int. J. Syst. Evol. Microbiol.">
        <title>Bifidobacterium jacchi sp. nov., isolated from the faeces of a baby common marmoset (Callithrix jacchus).</title>
        <authorList>
            <person name="Modesto M."/>
            <person name="Watanabe K."/>
            <person name="Arita M."/>
            <person name="Satti M."/>
            <person name="Oki K."/>
            <person name="Sciavilla P."/>
            <person name="Patavino C."/>
            <person name="Camma C."/>
            <person name="Michelini S."/>
            <person name="Sgorbati B."/>
            <person name="Mattarelli P."/>
        </authorList>
    </citation>
    <scope>NUCLEOTIDE SEQUENCE [LARGE SCALE GENOMIC DNA]</scope>
    <source>
        <strain evidence="3 4">MRM 9.3</strain>
    </source>
</reference>
<dbReference type="InterPro" id="IPR000600">
    <property type="entry name" value="ROK"/>
</dbReference>
<dbReference type="InterPro" id="IPR036390">
    <property type="entry name" value="WH_DNA-bd_sf"/>
</dbReference>
<evidence type="ECO:0000256" key="1">
    <source>
        <dbReference type="ARBA" id="ARBA00006479"/>
    </source>
</evidence>
<evidence type="ECO:0000313" key="4">
    <source>
        <dbReference type="Proteomes" id="UP000326336"/>
    </source>
</evidence>
<proteinExistence type="inferred from homology"/>
<dbReference type="SUPFAM" id="SSF46785">
    <property type="entry name" value="Winged helix' DNA-binding domain"/>
    <property type="match status" value="1"/>
</dbReference>
<dbReference type="PANTHER" id="PTHR18964">
    <property type="entry name" value="ROK (REPRESSOR, ORF, KINASE) FAMILY"/>
    <property type="match status" value="1"/>
</dbReference>
<feature type="region of interest" description="Disordered" evidence="2">
    <location>
        <begin position="1"/>
        <end position="26"/>
    </location>
</feature>
<sequence length="400" mass="42834">MTNLSKMDLSNLAPGHQTDQPQSHHGDAAAAIANQLYVHGPASRRELAESLQLSLPTVDRALRELMRRQLIEPGPSRPSTGGRRAYAYAFANSNHVAIGISANRGSLHIRAVNLAGEVSDAIDRVIPQYSGNAYWQRVGNIVNDFADATERHATIIATACAAPGILTPDGGMVEFDLATASPDASLRTLIQTLHRPCTLIRQAEARATAQLWADRTIDDALCIYLDHMVSGAVIVDGAVNSGPNRCNGTIAHMTLVPDGLECRCGRRGCMDAYCSPTTLTEDGESLPGFFSVLEQGEPNHRRRLDAWMDHLAQAIAAARSVICGDVILGGQIAQYLDDADIADIARRVRERMPFGMDRFAVHAAMPGDEQAAIGAAQSCVGAYVASLGLDPVARFHSAIP</sequence>
<evidence type="ECO:0000256" key="2">
    <source>
        <dbReference type="SAM" id="MobiDB-lite"/>
    </source>
</evidence>
<dbReference type="InterPro" id="IPR036388">
    <property type="entry name" value="WH-like_DNA-bd_sf"/>
</dbReference>
<dbReference type="OrthoDB" id="4083144at2"/>
<dbReference type="Proteomes" id="UP000326336">
    <property type="component" value="Unassembled WGS sequence"/>
</dbReference>
<comment type="similarity">
    <text evidence="1">Belongs to the ROK (NagC/XylR) family.</text>
</comment>
<evidence type="ECO:0000313" key="3">
    <source>
        <dbReference type="EMBL" id="KAB5608010.1"/>
    </source>
</evidence>
<dbReference type="InterPro" id="IPR043129">
    <property type="entry name" value="ATPase_NBD"/>
</dbReference>